<name>A0ABR0EZH8_ZASCE</name>
<keyword evidence="2" id="KW-0808">Transferase</keyword>
<evidence type="ECO:0000259" key="5">
    <source>
        <dbReference type="SMART" id="SM00563"/>
    </source>
</evidence>
<dbReference type="Proteomes" id="UP001305779">
    <property type="component" value="Unassembled WGS sequence"/>
</dbReference>
<evidence type="ECO:0000313" key="7">
    <source>
        <dbReference type="Proteomes" id="UP001305779"/>
    </source>
</evidence>
<proteinExistence type="inferred from homology"/>
<dbReference type="EMBL" id="JAXOVC010000001">
    <property type="protein sequence ID" value="KAK4507061.1"/>
    <property type="molecule type" value="Genomic_DNA"/>
</dbReference>
<comment type="similarity">
    <text evidence="1">Belongs to the 1-acyl-sn-glycerol-3-phosphate acyltransferase family.</text>
</comment>
<feature type="transmembrane region" description="Helical" evidence="4">
    <location>
        <begin position="12"/>
        <end position="33"/>
    </location>
</feature>
<gene>
    <name evidence="6" type="ORF">PRZ48_000795</name>
</gene>
<dbReference type="Pfam" id="PF01553">
    <property type="entry name" value="Acyltransferase"/>
    <property type="match status" value="1"/>
</dbReference>
<evidence type="ECO:0000313" key="6">
    <source>
        <dbReference type="EMBL" id="KAK4507061.1"/>
    </source>
</evidence>
<organism evidence="6 7">
    <name type="scientific">Zasmidium cellare</name>
    <name type="common">Wine cellar mold</name>
    <name type="synonym">Racodium cellare</name>
    <dbReference type="NCBI Taxonomy" id="395010"/>
    <lineage>
        <taxon>Eukaryota</taxon>
        <taxon>Fungi</taxon>
        <taxon>Dikarya</taxon>
        <taxon>Ascomycota</taxon>
        <taxon>Pezizomycotina</taxon>
        <taxon>Dothideomycetes</taxon>
        <taxon>Dothideomycetidae</taxon>
        <taxon>Mycosphaerellales</taxon>
        <taxon>Mycosphaerellaceae</taxon>
        <taxon>Zasmidium</taxon>
    </lineage>
</organism>
<dbReference type="SMART" id="SM00563">
    <property type="entry name" value="PlsC"/>
    <property type="match status" value="1"/>
</dbReference>
<evidence type="ECO:0000256" key="1">
    <source>
        <dbReference type="ARBA" id="ARBA00008655"/>
    </source>
</evidence>
<keyword evidence="7" id="KW-1185">Reference proteome</keyword>
<dbReference type="InterPro" id="IPR032098">
    <property type="entry name" value="Acyltransf_C"/>
</dbReference>
<keyword evidence="4" id="KW-0472">Membrane</keyword>
<dbReference type="Pfam" id="PF16076">
    <property type="entry name" value="Acyltransf_C"/>
    <property type="match status" value="1"/>
</dbReference>
<evidence type="ECO:0000256" key="3">
    <source>
        <dbReference type="ARBA" id="ARBA00023315"/>
    </source>
</evidence>
<reference evidence="6 7" key="1">
    <citation type="journal article" date="2023" name="G3 (Bethesda)">
        <title>A chromosome-level genome assembly of Zasmidium syzygii isolated from banana leaves.</title>
        <authorList>
            <person name="van Westerhoven A.C."/>
            <person name="Mehrabi R."/>
            <person name="Talebi R."/>
            <person name="Steentjes M.B.F."/>
            <person name="Corcolon B."/>
            <person name="Chong P.A."/>
            <person name="Kema G.H.J."/>
            <person name="Seidl M.F."/>
        </authorList>
    </citation>
    <scope>NUCLEOTIDE SEQUENCE [LARGE SCALE GENOMIC DNA]</scope>
    <source>
        <strain evidence="6 7">P124</strain>
    </source>
</reference>
<feature type="domain" description="Phospholipid/glycerol acyltransferase" evidence="5">
    <location>
        <begin position="84"/>
        <end position="206"/>
    </location>
</feature>
<comment type="caution">
    <text evidence="6">The sequence shown here is derived from an EMBL/GenBank/DDBJ whole genome shotgun (WGS) entry which is preliminary data.</text>
</comment>
<dbReference type="PANTHER" id="PTHR10983:SF24">
    <property type="entry name" value="1-ACYLGLYCEROL-3-PHOSPHATE O-ACYLTRANSFERASE 3, ISOFORM E-RELATED"/>
    <property type="match status" value="1"/>
</dbReference>
<dbReference type="SUPFAM" id="SSF69593">
    <property type="entry name" value="Glycerol-3-phosphate (1)-acyltransferase"/>
    <property type="match status" value="1"/>
</dbReference>
<sequence length="314" mass="36297">MPNSLAGSLRCAVFFVPWLLHLLLADIALSLLLPVSAVAPTLAYNLSSSIAESVWRGIQSIFTRINQADIIVSGAEKLPKGESAIVVANHVEWTDFYMIQEVAVQCGMLGRCRWFAKQQLKWVPFLGWGLWAMGMPLVSRKWMQDQREMDRVFAGVLQRQWPTWLISYSEATRFTQSKRIEAEKWCKANNKPLPKHTLYPRTKGFIASVQKLRQTPHVKAVYDMTIAYAKNDKLFQSPPTFWQTLYRPHLNKNWSFFVHVERHELQSLPTDSEQLARWLEDRWIEKGERLEDLRSQLAKGLPWEGDSVNAKKLD</sequence>
<accession>A0ABR0EZH8</accession>
<keyword evidence="4" id="KW-0812">Transmembrane</keyword>
<evidence type="ECO:0000256" key="4">
    <source>
        <dbReference type="SAM" id="Phobius"/>
    </source>
</evidence>
<dbReference type="PANTHER" id="PTHR10983">
    <property type="entry name" value="1-ACYLGLYCEROL-3-PHOSPHATE ACYLTRANSFERASE-RELATED"/>
    <property type="match status" value="1"/>
</dbReference>
<evidence type="ECO:0000256" key="2">
    <source>
        <dbReference type="ARBA" id="ARBA00022679"/>
    </source>
</evidence>
<dbReference type="InterPro" id="IPR002123">
    <property type="entry name" value="Plipid/glycerol_acylTrfase"/>
</dbReference>
<dbReference type="CDD" id="cd07990">
    <property type="entry name" value="LPLAT_LCLAT1-like"/>
    <property type="match status" value="1"/>
</dbReference>
<keyword evidence="4" id="KW-1133">Transmembrane helix</keyword>
<protein>
    <recommendedName>
        <fullName evidence="5">Phospholipid/glycerol acyltransferase domain-containing protein</fullName>
    </recommendedName>
</protein>
<keyword evidence="3" id="KW-0012">Acyltransferase</keyword>